<dbReference type="Pfam" id="PF12836">
    <property type="entry name" value="HHH_3"/>
    <property type="match status" value="1"/>
</dbReference>
<keyword evidence="1" id="KW-0812">Transmembrane</keyword>
<proteinExistence type="predicted"/>
<keyword evidence="4" id="KW-1185">Reference proteome</keyword>
<dbReference type="SMART" id="SM00278">
    <property type="entry name" value="HhH1"/>
    <property type="match status" value="2"/>
</dbReference>
<reference evidence="3 4" key="1">
    <citation type="submission" date="2018-05" db="EMBL/GenBank/DDBJ databases">
        <title>Rhodohalobacter halophilus gen. nov., sp. nov., a moderately halophilic member of the family Balneolaceae.</title>
        <authorList>
            <person name="Liu Z.-W."/>
        </authorList>
    </citation>
    <scope>NUCLEOTIDE SEQUENCE [LARGE SCALE GENOMIC DNA]</scope>
    <source>
        <strain evidence="3 4">8A47</strain>
    </source>
</reference>
<feature type="domain" description="Helix-hairpin-helix DNA-binding motif class 1" evidence="2">
    <location>
        <begin position="155"/>
        <end position="174"/>
    </location>
</feature>
<dbReference type="GO" id="GO:0003677">
    <property type="term" value="F:DNA binding"/>
    <property type="evidence" value="ECO:0007669"/>
    <property type="project" value="InterPro"/>
</dbReference>
<dbReference type="GO" id="GO:0015628">
    <property type="term" value="P:protein secretion by the type II secretion system"/>
    <property type="evidence" value="ECO:0007669"/>
    <property type="project" value="TreeGrafter"/>
</dbReference>
<gene>
    <name evidence="3" type="ORF">DDZ15_00605</name>
</gene>
<organism evidence="3 4">
    <name type="scientific">Rhodohalobacter mucosus</name>
    <dbReference type="NCBI Taxonomy" id="2079485"/>
    <lineage>
        <taxon>Bacteria</taxon>
        <taxon>Pseudomonadati</taxon>
        <taxon>Balneolota</taxon>
        <taxon>Balneolia</taxon>
        <taxon>Balneolales</taxon>
        <taxon>Balneolaceae</taxon>
        <taxon>Rhodohalobacter</taxon>
    </lineage>
</organism>
<accession>A0A316TXJ1</accession>
<dbReference type="SUPFAM" id="SSF47781">
    <property type="entry name" value="RuvA domain 2-like"/>
    <property type="match status" value="1"/>
</dbReference>
<dbReference type="Proteomes" id="UP000245533">
    <property type="component" value="Unassembled WGS sequence"/>
</dbReference>
<dbReference type="GO" id="GO:0015627">
    <property type="term" value="C:type II protein secretion system complex"/>
    <property type="evidence" value="ECO:0007669"/>
    <property type="project" value="TreeGrafter"/>
</dbReference>
<dbReference type="OrthoDB" id="981124at2"/>
<dbReference type="PANTHER" id="PTHR21180:SF32">
    <property type="entry name" value="ENDONUCLEASE_EXONUCLEASE_PHOSPHATASE FAMILY DOMAIN-CONTAINING PROTEIN 1"/>
    <property type="match status" value="1"/>
</dbReference>
<dbReference type="EMBL" id="QGGB01000001">
    <property type="protein sequence ID" value="PWN08169.1"/>
    <property type="molecule type" value="Genomic_DNA"/>
</dbReference>
<dbReference type="PANTHER" id="PTHR21180">
    <property type="entry name" value="ENDONUCLEASE/EXONUCLEASE/PHOSPHATASE FAMILY DOMAIN-CONTAINING PROTEIN 1"/>
    <property type="match status" value="1"/>
</dbReference>
<evidence type="ECO:0000259" key="2">
    <source>
        <dbReference type="SMART" id="SM00278"/>
    </source>
</evidence>
<dbReference type="GO" id="GO:0006281">
    <property type="term" value="P:DNA repair"/>
    <property type="evidence" value="ECO:0007669"/>
    <property type="project" value="InterPro"/>
</dbReference>
<dbReference type="Gene3D" id="1.10.150.320">
    <property type="entry name" value="Photosystem II 12 kDa extrinsic protein"/>
    <property type="match status" value="1"/>
</dbReference>
<feature type="transmembrane region" description="Helical" evidence="1">
    <location>
        <begin position="20"/>
        <end position="38"/>
    </location>
</feature>
<evidence type="ECO:0000313" key="3">
    <source>
        <dbReference type="EMBL" id="PWN08169.1"/>
    </source>
</evidence>
<evidence type="ECO:0000256" key="1">
    <source>
        <dbReference type="SAM" id="Phobius"/>
    </source>
</evidence>
<keyword evidence="1" id="KW-0472">Membrane</keyword>
<dbReference type="InterPro" id="IPR004509">
    <property type="entry name" value="Competence_ComEA_HhH"/>
</dbReference>
<name>A0A316TXJ1_9BACT</name>
<dbReference type="InterPro" id="IPR051675">
    <property type="entry name" value="Endo/Exo/Phosphatase_dom_1"/>
</dbReference>
<dbReference type="InterPro" id="IPR010994">
    <property type="entry name" value="RuvA_2-like"/>
</dbReference>
<dbReference type="NCBIfam" id="TIGR00426">
    <property type="entry name" value="competence protein ComEA helix-hairpin-helix repeat region"/>
    <property type="match status" value="1"/>
</dbReference>
<sequence>MRRYLFFLAERLEISRSERIAVIALLIITVLLSAAYHLREPAFNANPEHYAELEQMFSQKSAQREAERNAILARYSPEPESGSISASVQESRLHPAQIVDGMDELAAEPARSDPEKININTATAEELMRLPGIGPAYADRIVEWRRENGRFVRIEQLLEIRGIGEKRLEKLRPYIVLVNPEDNESE</sequence>
<comment type="caution">
    <text evidence="3">The sequence shown here is derived from an EMBL/GenBank/DDBJ whole genome shotgun (WGS) entry which is preliminary data.</text>
</comment>
<feature type="domain" description="Helix-hairpin-helix DNA-binding motif class 1" evidence="2">
    <location>
        <begin position="125"/>
        <end position="144"/>
    </location>
</feature>
<dbReference type="InterPro" id="IPR003583">
    <property type="entry name" value="Hlx-hairpin-Hlx_DNA-bd_motif"/>
</dbReference>
<dbReference type="AlphaFoldDB" id="A0A316TXJ1"/>
<evidence type="ECO:0000313" key="4">
    <source>
        <dbReference type="Proteomes" id="UP000245533"/>
    </source>
</evidence>
<protein>
    <recommendedName>
        <fullName evidence="2">Helix-hairpin-helix DNA-binding motif class 1 domain-containing protein</fullName>
    </recommendedName>
</protein>
<keyword evidence="1" id="KW-1133">Transmembrane helix</keyword>
<dbReference type="RefSeq" id="WP_109643811.1">
    <property type="nucleotide sequence ID" value="NZ_QGGB01000001.1"/>
</dbReference>